<name>A0ABR3QC49_9TREE</name>
<dbReference type="Proteomes" id="UP001565368">
    <property type="component" value="Unassembled WGS sequence"/>
</dbReference>
<protein>
    <recommendedName>
        <fullName evidence="3">F-box domain-containing protein</fullName>
    </recommendedName>
</protein>
<gene>
    <name evidence="1" type="ORF">Q8F55_000038</name>
</gene>
<proteinExistence type="predicted"/>
<keyword evidence="2" id="KW-1185">Reference proteome</keyword>
<evidence type="ECO:0008006" key="3">
    <source>
        <dbReference type="Google" id="ProtNLM"/>
    </source>
</evidence>
<evidence type="ECO:0000313" key="1">
    <source>
        <dbReference type="EMBL" id="KAL1412294.1"/>
    </source>
</evidence>
<organism evidence="1 2">
    <name type="scientific">Vanrija albida</name>
    <dbReference type="NCBI Taxonomy" id="181172"/>
    <lineage>
        <taxon>Eukaryota</taxon>
        <taxon>Fungi</taxon>
        <taxon>Dikarya</taxon>
        <taxon>Basidiomycota</taxon>
        <taxon>Agaricomycotina</taxon>
        <taxon>Tremellomycetes</taxon>
        <taxon>Trichosporonales</taxon>
        <taxon>Trichosporonaceae</taxon>
        <taxon>Vanrija</taxon>
    </lineage>
</organism>
<reference evidence="1 2" key="1">
    <citation type="submission" date="2023-08" db="EMBL/GenBank/DDBJ databases">
        <title>Annotated Genome Sequence of Vanrija albida AlHP1.</title>
        <authorList>
            <person name="Herzog R."/>
        </authorList>
    </citation>
    <scope>NUCLEOTIDE SEQUENCE [LARGE SCALE GENOMIC DNA]</scope>
    <source>
        <strain evidence="1 2">AlHP1</strain>
    </source>
</reference>
<dbReference type="RefSeq" id="XP_069212238.1">
    <property type="nucleotide sequence ID" value="XM_069348694.1"/>
</dbReference>
<comment type="caution">
    <text evidence="1">The sequence shown here is derived from an EMBL/GenBank/DDBJ whole genome shotgun (WGS) entry which is preliminary data.</text>
</comment>
<evidence type="ECO:0000313" key="2">
    <source>
        <dbReference type="Proteomes" id="UP001565368"/>
    </source>
</evidence>
<sequence length="323" mass="35156">MPALDHTAYPTLIGGILAAADVRTLVAFSSTSRTYRARIAADLLHHAVLHAEDGHLSLRVPGTSSPLPHIPSLVRVLDLDGDSWGPAPPPAPGLTTLPRPMHNALTSLRAVRRRGTAMQDINDPYKFDGVPLLVDFLDLDSNVQVAGTHPDLDLGLSAETHVLHLRWCDDEPLDDDDGRLIHDTEFLFQAHRDFEYVLIVGGYTSSGAPAGLGSALEVLRLVLSGLAESGLRPAETEMRITIVGLESTDMVLPHPVAMEGPDDVPALLRPAAAFLEDAVGSIHDYEYEEPSSVTWRRTVRYGTLDEWRESLGEEDRPLVGVWA</sequence>
<accession>A0ABR3QC49</accession>
<dbReference type="GeneID" id="95981081"/>
<dbReference type="EMBL" id="JBBXJM010000001">
    <property type="protein sequence ID" value="KAL1412294.1"/>
    <property type="molecule type" value="Genomic_DNA"/>
</dbReference>